<dbReference type="InterPro" id="IPR001789">
    <property type="entry name" value="Sig_transdc_resp-reg_receiver"/>
</dbReference>
<comment type="caution">
    <text evidence="6">The sequence shown here is derived from an EMBL/GenBank/DDBJ whole genome shotgun (WGS) entry which is preliminary data.</text>
</comment>
<evidence type="ECO:0000259" key="5">
    <source>
        <dbReference type="PROSITE" id="PS50930"/>
    </source>
</evidence>
<keyword evidence="7" id="KW-1185">Reference proteome</keyword>
<dbReference type="GO" id="GO:0000156">
    <property type="term" value="F:phosphorelay response regulator activity"/>
    <property type="evidence" value="ECO:0007669"/>
    <property type="project" value="TreeGrafter"/>
</dbReference>
<dbReference type="EMBL" id="WOCD01000001">
    <property type="protein sequence ID" value="MUH71216.1"/>
    <property type="molecule type" value="Genomic_DNA"/>
</dbReference>
<reference evidence="6 7" key="1">
    <citation type="submission" date="2019-11" db="EMBL/GenBank/DDBJ databases">
        <title>P. haliotis isolates from Z. marina roots.</title>
        <authorList>
            <person name="Cohen M."/>
            <person name="Jospin G."/>
            <person name="Eisen J.A."/>
            <person name="Coil D.A."/>
        </authorList>
    </citation>
    <scope>NUCLEOTIDE SEQUENCE [LARGE SCALE GENOMIC DNA]</scope>
    <source>
        <strain evidence="6 7">UCD-MCMsp1aY</strain>
    </source>
</reference>
<keyword evidence="2" id="KW-0238">DNA-binding</keyword>
<evidence type="ECO:0000259" key="4">
    <source>
        <dbReference type="PROSITE" id="PS50110"/>
    </source>
</evidence>
<dbReference type="Gene3D" id="3.40.50.2300">
    <property type="match status" value="1"/>
</dbReference>
<accession>A0A6N8F3I0</accession>
<dbReference type="PROSITE" id="PS50110">
    <property type="entry name" value="RESPONSE_REGULATORY"/>
    <property type="match status" value="1"/>
</dbReference>
<dbReference type="Pfam" id="PF00072">
    <property type="entry name" value="Response_reg"/>
    <property type="match status" value="1"/>
</dbReference>
<dbReference type="PANTHER" id="PTHR48111">
    <property type="entry name" value="REGULATOR OF RPOS"/>
    <property type="match status" value="1"/>
</dbReference>
<name>A0A6N8F3I0_9GAMM</name>
<evidence type="ECO:0000256" key="3">
    <source>
        <dbReference type="PROSITE-ProRule" id="PRU00169"/>
    </source>
</evidence>
<dbReference type="SMART" id="SM00448">
    <property type="entry name" value="REC"/>
    <property type="match status" value="1"/>
</dbReference>
<dbReference type="SMART" id="SM00850">
    <property type="entry name" value="LytTR"/>
    <property type="match status" value="1"/>
</dbReference>
<keyword evidence="1" id="KW-0902">Two-component regulatory system</keyword>
<dbReference type="Proteomes" id="UP000439994">
    <property type="component" value="Unassembled WGS sequence"/>
</dbReference>
<dbReference type="InterPro" id="IPR039420">
    <property type="entry name" value="WalR-like"/>
</dbReference>
<dbReference type="PANTHER" id="PTHR48111:SF17">
    <property type="entry name" value="TRANSCRIPTIONAL REGULATORY PROTEIN YPDB"/>
    <property type="match status" value="1"/>
</dbReference>
<organism evidence="6 7">
    <name type="scientific">Psychrosphaera haliotis</name>
    <dbReference type="NCBI Taxonomy" id="555083"/>
    <lineage>
        <taxon>Bacteria</taxon>
        <taxon>Pseudomonadati</taxon>
        <taxon>Pseudomonadota</taxon>
        <taxon>Gammaproteobacteria</taxon>
        <taxon>Alteromonadales</taxon>
        <taxon>Pseudoalteromonadaceae</taxon>
        <taxon>Psychrosphaera</taxon>
    </lineage>
</organism>
<dbReference type="GO" id="GO:0005829">
    <property type="term" value="C:cytosol"/>
    <property type="evidence" value="ECO:0007669"/>
    <property type="project" value="TreeGrafter"/>
</dbReference>
<proteinExistence type="predicted"/>
<dbReference type="AlphaFoldDB" id="A0A6N8F3I0"/>
<feature type="domain" description="HTH LytTR-type" evidence="5">
    <location>
        <begin position="148"/>
        <end position="246"/>
    </location>
</feature>
<dbReference type="GO" id="GO:0006355">
    <property type="term" value="P:regulation of DNA-templated transcription"/>
    <property type="evidence" value="ECO:0007669"/>
    <property type="project" value="TreeGrafter"/>
</dbReference>
<keyword evidence="3" id="KW-0597">Phosphoprotein</keyword>
<dbReference type="GO" id="GO:0032993">
    <property type="term" value="C:protein-DNA complex"/>
    <property type="evidence" value="ECO:0007669"/>
    <property type="project" value="TreeGrafter"/>
</dbReference>
<feature type="modified residue" description="4-aspartylphosphate" evidence="3">
    <location>
        <position position="55"/>
    </location>
</feature>
<gene>
    <name evidence="6" type="ORF">GNP35_01140</name>
</gene>
<feature type="domain" description="Response regulatory" evidence="4">
    <location>
        <begin position="4"/>
        <end position="115"/>
    </location>
</feature>
<dbReference type="Gene3D" id="2.40.50.1020">
    <property type="entry name" value="LytTr DNA-binding domain"/>
    <property type="match status" value="1"/>
</dbReference>
<protein>
    <submittedName>
        <fullName evidence="6">Response regulator</fullName>
    </submittedName>
</protein>
<dbReference type="PROSITE" id="PS50930">
    <property type="entry name" value="HTH_LYTTR"/>
    <property type="match status" value="1"/>
</dbReference>
<dbReference type="RefSeq" id="WP_155693743.1">
    <property type="nucleotide sequence ID" value="NZ_WOCD01000001.1"/>
</dbReference>
<evidence type="ECO:0000313" key="6">
    <source>
        <dbReference type="EMBL" id="MUH71216.1"/>
    </source>
</evidence>
<evidence type="ECO:0000256" key="2">
    <source>
        <dbReference type="ARBA" id="ARBA00023125"/>
    </source>
</evidence>
<dbReference type="OrthoDB" id="236568at2"/>
<evidence type="ECO:0000313" key="7">
    <source>
        <dbReference type="Proteomes" id="UP000439994"/>
    </source>
</evidence>
<dbReference type="InterPro" id="IPR007492">
    <property type="entry name" value="LytTR_DNA-bd_dom"/>
</dbReference>
<evidence type="ECO:0000256" key="1">
    <source>
        <dbReference type="ARBA" id="ARBA00023012"/>
    </source>
</evidence>
<sequence length="246" mass="27748">MTIKAILIDDEPLAHDVVLHHLKQHGDVEVLAQFYHPADALAWLANNSADLLFLDINMPALNGIELLKVLANRPQVVIISAYQEYAVDGFELDVTDYLVKPVSAERLANGLKKVRDRITLSNLTYGDNSSQENTQEIHDGTNEVISNIVLKVDRELRRFELSDITYFEAYGNYVKVWQRNQATLVNSTLKGILEMLPPTQFSKIHKSYIVANDCVVGLDSEHVTLLNEVKLKIGKSYKAESKRIFA</sequence>
<dbReference type="Pfam" id="PF04397">
    <property type="entry name" value="LytTR"/>
    <property type="match status" value="1"/>
</dbReference>
<dbReference type="InterPro" id="IPR011006">
    <property type="entry name" value="CheY-like_superfamily"/>
</dbReference>
<dbReference type="SUPFAM" id="SSF52172">
    <property type="entry name" value="CheY-like"/>
    <property type="match status" value="1"/>
</dbReference>
<dbReference type="GO" id="GO:0000976">
    <property type="term" value="F:transcription cis-regulatory region binding"/>
    <property type="evidence" value="ECO:0007669"/>
    <property type="project" value="TreeGrafter"/>
</dbReference>